<dbReference type="InterPro" id="IPR016024">
    <property type="entry name" value="ARM-type_fold"/>
</dbReference>
<comment type="caution">
    <text evidence="6">The sequence shown here is derived from an EMBL/GenBank/DDBJ whole genome shotgun (WGS) entry which is preliminary data.</text>
</comment>
<name>A0ABS0L398_9BACT</name>
<keyword evidence="7" id="KW-1185">Reference proteome</keyword>
<dbReference type="InterPro" id="IPR027383">
    <property type="entry name" value="Znf_put"/>
</dbReference>
<dbReference type="PANTHER" id="PTHR37461">
    <property type="entry name" value="ANTI-SIGMA-K FACTOR RSKA"/>
    <property type="match status" value="1"/>
</dbReference>
<keyword evidence="4" id="KW-0472">Membrane</keyword>
<reference evidence="6 7" key="1">
    <citation type="submission" date="2020-11" db="EMBL/GenBank/DDBJ databases">
        <title>Hymenobacter sp.</title>
        <authorList>
            <person name="Kim M.K."/>
        </authorList>
    </citation>
    <scope>NUCLEOTIDE SEQUENCE [LARGE SCALE GENOMIC DNA]</scope>
    <source>
        <strain evidence="6 7">BT594</strain>
    </source>
</reference>
<evidence type="ECO:0000256" key="4">
    <source>
        <dbReference type="ARBA" id="ARBA00023136"/>
    </source>
</evidence>
<dbReference type="InterPro" id="IPR051474">
    <property type="entry name" value="Anti-sigma-K/W_factor"/>
</dbReference>
<evidence type="ECO:0000256" key="3">
    <source>
        <dbReference type="ARBA" id="ARBA00022989"/>
    </source>
</evidence>
<evidence type="ECO:0000256" key="1">
    <source>
        <dbReference type="ARBA" id="ARBA00004167"/>
    </source>
</evidence>
<dbReference type="InterPro" id="IPR011989">
    <property type="entry name" value="ARM-like"/>
</dbReference>
<keyword evidence="3" id="KW-1133">Transmembrane helix</keyword>
<evidence type="ECO:0000313" key="7">
    <source>
        <dbReference type="Proteomes" id="UP000601099"/>
    </source>
</evidence>
<accession>A0ABS0L398</accession>
<comment type="subcellular location">
    <subcellularLocation>
        <location evidence="1">Membrane</location>
        <topology evidence="1">Single-pass membrane protein</topology>
    </subcellularLocation>
</comment>
<evidence type="ECO:0000313" key="6">
    <source>
        <dbReference type="EMBL" id="MBG8553862.1"/>
    </source>
</evidence>
<dbReference type="SUPFAM" id="SSF48371">
    <property type="entry name" value="ARM repeat"/>
    <property type="match status" value="1"/>
</dbReference>
<gene>
    <name evidence="6" type="ORF">I5L79_09910</name>
</gene>
<dbReference type="InterPro" id="IPR041916">
    <property type="entry name" value="Anti_sigma_zinc_sf"/>
</dbReference>
<dbReference type="EMBL" id="JADWYK010000005">
    <property type="protein sequence ID" value="MBG8553862.1"/>
    <property type="molecule type" value="Genomic_DNA"/>
</dbReference>
<dbReference type="Pfam" id="PF13646">
    <property type="entry name" value="HEAT_2"/>
    <property type="match status" value="1"/>
</dbReference>
<dbReference type="Gene3D" id="1.25.10.10">
    <property type="entry name" value="Leucine-rich Repeat Variant"/>
    <property type="match status" value="1"/>
</dbReference>
<feature type="domain" description="Putative zinc-finger" evidence="5">
    <location>
        <begin position="7"/>
        <end position="41"/>
    </location>
</feature>
<organism evidence="6 7">
    <name type="scientific">Hymenobacter guriensis</name>
    <dbReference type="NCBI Taxonomy" id="2793065"/>
    <lineage>
        <taxon>Bacteria</taxon>
        <taxon>Pseudomonadati</taxon>
        <taxon>Bacteroidota</taxon>
        <taxon>Cytophagia</taxon>
        <taxon>Cytophagales</taxon>
        <taxon>Hymenobacteraceae</taxon>
        <taxon>Hymenobacter</taxon>
    </lineage>
</organism>
<protein>
    <submittedName>
        <fullName evidence="6">HEAT repeat domain-containing protein</fullName>
    </submittedName>
</protein>
<dbReference type="Proteomes" id="UP000601099">
    <property type="component" value="Unassembled WGS sequence"/>
</dbReference>
<dbReference type="PANTHER" id="PTHR37461:SF1">
    <property type="entry name" value="ANTI-SIGMA-K FACTOR RSKA"/>
    <property type="match status" value="1"/>
</dbReference>
<evidence type="ECO:0000259" key="5">
    <source>
        <dbReference type="Pfam" id="PF13490"/>
    </source>
</evidence>
<dbReference type="Gene3D" id="1.10.10.1320">
    <property type="entry name" value="Anti-sigma factor, zinc-finger domain"/>
    <property type="match status" value="1"/>
</dbReference>
<sequence>MHTFTSCDDFEALLPAYADGSLPTAETEQVTAHLAACPTCQLHLRQLRTLSNELGAALPEVPRTAMRTNFLAMLEKQKALLTPAAAAAPTPARVVPLWAAAVASQWLRVAAAVLLVAGGMLLGRNLPSRSGQSAEVAANAPDSPAPAQQLAANLAGTAPRPASASDRIQLVTASGEELTPGDPTVQVLINTLNFDANPNVRIAACEALFRLRADPRVAEAFVHSLPIQTDPNVQITLIEFMVALRDPRAVPPLQRLARRKDALPVVRDQAQAGLGKLI</sequence>
<evidence type="ECO:0000256" key="2">
    <source>
        <dbReference type="ARBA" id="ARBA00022692"/>
    </source>
</evidence>
<proteinExistence type="predicted"/>
<dbReference type="RefSeq" id="WP_196954891.1">
    <property type="nucleotide sequence ID" value="NZ_JADWYK010000005.1"/>
</dbReference>
<dbReference type="Pfam" id="PF13490">
    <property type="entry name" value="zf-HC2"/>
    <property type="match status" value="1"/>
</dbReference>
<keyword evidence="2" id="KW-0812">Transmembrane</keyword>